<dbReference type="InterPro" id="IPR035948">
    <property type="entry name" value="YwqG-like_sf"/>
</dbReference>
<sequence>MARAAEPEPRINGTNAEIAAWLTSPAVNAPELADDIRFSVVLSSLNLPPGREDIDDLWDGKVHLSWLGGPAVGPVPEWPQRRDGRKLSHVAAIHLGEVAAVVENKHRAVWGSGMPDPADAGQSLPDAGVLEVFHDCETYGFEPADRDAQAWLVRWVPEPDGTVAEAPAGAEAPTDVCQVVIPSASLSLRSPEDNLALPETDFIRIEDAHDAILDAWQSYYKAGREKVYLPVSHLYGHSWKGISEAVDVLNAVLPLDAGDGHVLLLDLESWTHLEGWFGDAGHLEVWMRRSDLAGRDFGKAWCLVRMG</sequence>
<keyword evidence="2" id="KW-1185">Reference proteome</keyword>
<name>N1V0T5_9MICC</name>
<gene>
    <name evidence="1" type="ORF">D477_006979</name>
</gene>
<dbReference type="RefSeq" id="WP_005268248.1">
    <property type="nucleotide sequence ID" value="NZ_ANPE02000093.1"/>
</dbReference>
<protein>
    <recommendedName>
        <fullName evidence="3">DUF1963 domain-containing protein</fullName>
    </recommendedName>
</protein>
<dbReference type="Pfam" id="PF09234">
    <property type="entry name" value="DUF1963"/>
    <property type="match status" value="1"/>
</dbReference>
<evidence type="ECO:0000313" key="1">
    <source>
        <dbReference type="EMBL" id="EMY34930.1"/>
    </source>
</evidence>
<proteinExistence type="predicted"/>
<dbReference type="EMBL" id="ANPE02000093">
    <property type="protein sequence ID" value="EMY34930.1"/>
    <property type="molecule type" value="Genomic_DNA"/>
</dbReference>
<organism evidence="1 2">
    <name type="scientific">Arthrobacter crystallopoietes BAB-32</name>
    <dbReference type="NCBI Taxonomy" id="1246476"/>
    <lineage>
        <taxon>Bacteria</taxon>
        <taxon>Bacillati</taxon>
        <taxon>Actinomycetota</taxon>
        <taxon>Actinomycetes</taxon>
        <taxon>Micrococcales</taxon>
        <taxon>Micrococcaceae</taxon>
        <taxon>Crystallibacter</taxon>
    </lineage>
</organism>
<comment type="caution">
    <text evidence="1">The sequence shown here is derived from an EMBL/GenBank/DDBJ whole genome shotgun (WGS) entry which is preliminary data.</text>
</comment>
<dbReference type="OrthoDB" id="4929513at2"/>
<dbReference type="Proteomes" id="UP000010729">
    <property type="component" value="Unassembled WGS sequence"/>
</dbReference>
<evidence type="ECO:0008006" key="3">
    <source>
        <dbReference type="Google" id="ProtNLM"/>
    </source>
</evidence>
<evidence type="ECO:0000313" key="2">
    <source>
        <dbReference type="Proteomes" id="UP000010729"/>
    </source>
</evidence>
<dbReference type="InterPro" id="IPR015315">
    <property type="entry name" value="DUF1963"/>
</dbReference>
<dbReference type="AlphaFoldDB" id="N1V0T5"/>
<dbReference type="Gene3D" id="2.30.320.10">
    <property type="entry name" value="YwqG-like"/>
    <property type="match status" value="1"/>
</dbReference>
<dbReference type="SUPFAM" id="SSF103032">
    <property type="entry name" value="Hypothetical protein YwqG"/>
    <property type="match status" value="1"/>
</dbReference>
<reference evidence="1 2" key="1">
    <citation type="journal article" date="2013" name="Genome Announc.">
        <title>Draft Genome Sequence of Arthrobacter crystallopoietes Strain BAB-32, Revealing Genes for Bioremediation.</title>
        <authorList>
            <person name="Joshi M.N."/>
            <person name="Pandit A.S."/>
            <person name="Sharma A."/>
            <person name="Pandya R.V."/>
            <person name="Desai S.M."/>
            <person name="Saxena A.K."/>
            <person name="Bagatharia S.B."/>
        </authorList>
    </citation>
    <scope>NUCLEOTIDE SEQUENCE [LARGE SCALE GENOMIC DNA]</scope>
    <source>
        <strain evidence="1 2">BAB-32</strain>
    </source>
</reference>
<accession>N1V0T5</accession>